<reference evidence="9 10" key="1">
    <citation type="journal article" date="2024" name="Commun. Biol.">
        <title>Comparative genomic analysis of thermophilic fungi reveals convergent evolutionary adaptations and gene losses.</title>
        <authorList>
            <person name="Steindorff A.S."/>
            <person name="Aguilar-Pontes M.V."/>
            <person name="Robinson A.J."/>
            <person name="Andreopoulos B."/>
            <person name="LaButti K."/>
            <person name="Kuo A."/>
            <person name="Mondo S."/>
            <person name="Riley R."/>
            <person name="Otillar R."/>
            <person name="Haridas S."/>
            <person name="Lipzen A."/>
            <person name="Grimwood J."/>
            <person name="Schmutz J."/>
            <person name="Clum A."/>
            <person name="Reid I.D."/>
            <person name="Moisan M.C."/>
            <person name="Butler G."/>
            <person name="Nguyen T.T.M."/>
            <person name="Dewar K."/>
            <person name="Conant G."/>
            <person name="Drula E."/>
            <person name="Henrissat B."/>
            <person name="Hansel C."/>
            <person name="Singer S."/>
            <person name="Hutchinson M.I."/>
            <person name="de Vries R.P."/>
            <person name="Natvig D.O."/>
            <person name="Powell A.J."/>
            <person name="Tsang A."/>
            <person name="Grigoriev I.V."/>
        </authorList>
    </citation>
    <scope>NUCLEOTIDE SEQUENCE [LARGE SCALE GENOMIC DNA]</scope>
    <source>
        <strain evidence="9 10">CBS 494.80</strain>
    </source>
</reference>
<evidence type="ECO:0000313" key="10">
    <source>
        <dbReference type="Proteomes" id="UP001595075"/>
    </source>
</evidence>
<evidence type="ECO:0000256" key="7">
    <source>
        <dbReference type="ARBA" id="ARBA00023136"/>
    </source>
</evidence>
<protein>
    <recommendedName>
        <fullName evidence="8">ATPase synthesis protein 25</fullName>
    </recommendedName>
</protein>
<evidence type="ECO:0000313" key="9">
    <source>
        <dbReference type="EMBL" id="KAL2070773.1"/>
    </source>
</evidence>
<comment type="function">
    <text evidence="8">Mitochondrial mRNA stabilization factor.</text>
</comment>
<dbReference type="Proteomes" id="UP001595075">
    <property type="component" value="Unassembled WGS sequence"/>
</dbReference>
<dbReference type="EMBL" id="JAZHXI010000006">
    <property type="protein sequence ID" value="KAL2070773.1"/>
    <property type="molecule type" value="Genomic_DNA"/>
</dbReference>
<evidence type="ECO:0000256" key="1">
    <source>
        <dbReference type="ARBA" id="ARBA00003470"/>
    </source>
</evidence>
<dbReference type="SUPFAM" id="SSF81301">
    <property type="entry name" value="Nucleotidyltransferase"/>
    <property type="match status" value="1"/>
</dbReference>
<keyword evidence="6 8" id="KW-0496">Mitochondrion</keyword>
<keyword evidence="7 8" id="KW-0472">Membrane</keyword>
<evidence type="ECO:0000256" key="5">
    <source>
        <dbReference type="ARBA" id="ARBA00022946"/>
    </source>
</evidence>
<evidence type="ECO:0000256" key="2">
    <source>
        <dbReference type="ARBA" id="ARBA00004443"/>
    </source>
</evidence>
<keyword evidence="5 8" id="KW-0809">Transit peptide</keyword>
<keyword evidence="4 8" id="KW-0999">Mitochondrion inner membrane</keyword>
<comment type="similarity">
    <text evidence="3 8">Belongs to the ATP25 family.</text>
</comment>
<name>A0ABR4CLE1_9HELO</name>
<evidence type="ECO:0000256" key="6">
    <source>
        <dbReference type="ARBA" id="ARBA00023128"/>
    </source>
</evidence>
<comment type="subcellular location">
    <subcellularLocation>
        <location evidence="2 8">Mitochondrion inner membrane</location>
        <topology evidence="2 8">Peripheral membrane protein</topology>
        <orientation evidence="2 8">Matrix side</orientation>
    </subcellularLocation>
</comment>
<dbReference type="InterPro" id="IPR043519">
    <property type="entry name" value="NT_sf"/>
</dbReference>
<evidence type="ECO:0000256" key="8">
    <source>
        <dbReference type="RuleBase" id="RU367062"/>
    </source>
</evidence>
<gene>
    <name evidence="9" type="ORF">VTL71DRAFT_13799</name>
</gene>
<organism evidence="9 10">
    <name type="scientific">Oculimacula yallundae</name>
    <dbReference type="NCBI Taxonomy" id="86028"/>
    <lineage>
        <taxon>Eukaryota</taxon>
        <taxon>Fungi</taxon>
        <taxon>Dikarya</taxon>
        <taxon>Ascomycota</taxon>
        <taxon>Pezizomycotina</taxon>
        <taxon>Leotiomycetes</taxon>
        <taxon>Helotiales</taxon>
        <taxon>Ploettnerulaceae</taxon>
        <taxon>Oculimacula</taxon>
    </lineage>
</organism>
<evidence type="ECO:0000256" key="3">
    <source>
        <dbReference type="ARBA" id="ARBA00010787"/>
    </source>
</evidence>
<dbReference type="PANTHER" id="PTHR28087">
    <property type="entry name" value="ATPASE SYNTHESIS PROTEIN 25, MITOCHONDRIAL"/>
    <property type="match status" value="1"/>
</dbReference>
<proteinExistence type="inferred from homology"/>
<dbReference type="PANTHER" id="PTHR28087:SF1">
    <property type="entry name" value="ATPASE SYNTHESIS PROTEIN 25, MITOCHONDRIAL"/>
    <property type="match status" value="1"/>
</dbReference>
<comment type="function">
    <text evidence="1">Probable mitochondrial mRNA stabilization factor.</text>
</comment>
<accession>A0ABR4CLE1</accession>
<keyword evidence="10" id="KW-1185">Reference proteome</keyword>
<sequence length="346" mass="38182">MVISRTLRATACATCRLSILRSFTSLAGHSIRAPQASIRTSQVVRRNPQTGLLPRLLSTGQKSEPDTLENVEADVLTKESFFEDVEADREADEEVDAVEGGEVSAIPWYMQVESPYRAPKPLAERQSLPDLPENPPPILQPLLEQVSIDLGLDDLSLLDLRKLDPPPALGANLLMLLATARSEKHLHVSADRLCRWLRSNYKLRPDADGLLGRNELKLKLKRKAKRAKLVGSAKDDDGDDGVRTGWVCVDMGIVDGGDAMPDVPRQEDFVGFGRRTDGVRIVVQMLTEEKRADIELEKLWGGILKRGGELETVPEEVETQTMAGHASLLKPTERTSIADMLGRGQK</sequence>
<dbReference type="Gene3D" id="3.30.460.10">
    <property type="entry name" value="Beta Polymerase, domain 2"/>
    <property type="match status" value="1"/>
</dbReference>
<comment type="caution">
    <text evidence="9">The sequence shown here is derived from an EMBL/GenBank/DDBJ whole genome shotgun (WGS) entry which is preliminary data.</text>
</comment>
<evidence type="ECO:0000256" key="4">
    <source>
        <dbReference type="ARBA" id="ARBA00022792"/>
    </source>
</evidence>
<dbReference type="InterPro" id="IPR040152">
    <property type="entry name" value="Atp25"/>
</dbReference>